<dbReference type="InterPro" id="IPR036291">
    <property type="entry name" value="NAD(P)-bd_dom_sf"/>
</dbReference>
<feature type="non-terminal residue" evidence="2">
    <location>
        <position position="1"/>
    </location>
</feature>
<dbReference type="PANTHER" id="PTHR47534">
    <property type="entry name" value="YALI0E05731P"/>
    <property type="match status" value="1"/>
</dbReference>
<dbReference type="Gene3D" id="3.40.50.720">
    <property type="entry name" value="NAD(P)-binding Rossmann-like Domain"/>
    <property type="match status" value="1"/>
</dbReference>
<evidence type="ECO:0000256" key="1">
    <source>
        <dbReference type="ARBA" id="ARBA00023002"/>
    </source>
</evidence>
<protein>
    <recommendedName>
        <fullName evidence="4">NAD(P)-binding protein</fullName>
    </recommendedName>
</protein>
<keyword evidence="3" id="KW-1185">Reference proteome</keyword>
<gene>
    <name evidence="2" type="ORF">H1R20_g4776</name>
</gene>
<evidence type="ECO:0000313" key="2">
    <source>
        <dbReference type="EMBL" id="KAJ2932306.1"/>
    </source>
</evidence>
<dbReference type="OrthoDB" id="2898509at2759"/>
<dbReference type="Proteomes" id="UP001140091">
    <property type="component" value="Unassembled WGS sequence"/>
</dbReference>
<dbReference type="InterPro" id="IPR002347">
    <property type="entry name" value="SDR_fam"/>
</dbReference>
<dbReference type="Pfam" id="PF00106">
    <property type="entry name" value="adh_short"/>
    <property type="match status" value="1"/>
</dbReference>
<dbReference type="EMBL" id="JANBPK010000775">
    <property type="protein sequence ID" value="KAJ2932306.1"/>
    <property type="molecule type" value="Genomic_DNA"/>
</dbReference>
<evidence type="ECO:0000313" key="3">
    <source>
        <dbReference type="Proteomes" id="UP001140091"/>
    </source>
</evidence>
<comment type="caution">
    <text evidence="2">The sequence shown here is derived from an EMBL/GenBank/DDBJ whole genome shotgun (WGS) entry which is preliminary data.</text>
</comment>
<dbReference type="PANTHER" id="PTHR47534:SF3">
    <property type="entry name" value="ALCOHOL DEHYDROGENASE-LIKE C-TERMINAL DOMAIN-CONTAINING PROTEIN"/>
    <property type="match status" value="1"/>
</dbReference>
<proteinExistence type="predicted"/>
<dbReference type="AlphaFoldDB" id="A0A9W8JAJ3"/>
<reference evidence="2" key="1">
    <citation type="submission" date="2022-06" db="EMBL/GenBank/DDBJ databases">
        <title>Genome Sequence of Candolleomyces eurysporus.</title>
        <authorList>
            <person name="Buettner E."/>
        </authorList>
    </citation>
    <scope>NUCLEOTIDE SEQUENCE</scope>
    <source>
        <strain evidence="2">VTCC 930004</strain>
    </source>
</reference>
<dbReference type="GO" id="GO:0016491">
    <property type="term" value="F:oxidoreductase activity"/>
    <property type="evidence" value="ECO:0007669"/>
    <property type="project" value="UniProtKB-KW"/>
</dbReference>
<name>A0A9W8JAJ3_9AGAR</name>
<sequence>MTSLSALRALNIPLAPKYTPVGVFVGGTSGIGQAMAESFARMTDGKATIVIVGRNKTAAESIISTLPRAADSTYEFVSCDATLMRNVVAASQDILSRHPKINFLVMSPGFFSIKGFNPTDEGIDRKLAVNYYARWKFIDQFLPALKKAKDDGEDAKVFSVYGAGRGGAIDVNDLGLKKTYSLINSSRSGPTYNDLMMEEYSRRNPELTFTHGFPGAVLTNFGASAESTVLRFLAPLRNVALKPFASSPAECAEYMWQGVFNHTTGAFRTGSKGQNIGKERYFGTDDQRQLLWEHSVTETNISILA</sequence>
<organism evidence="2 3">
    <name type="scientific">Candolleomyces eurysporus</name>
    <dbReference type="NCBI Taxonomy" id="2828524"/>
    <lineage>
        <taxon>Eukaryota</taxon>
        <taxon>Fungi</taxon>
        <taxon>Dikarya</taxon>
        <taxon>Basidiomycota</taxon>
        <taxon>Agaricomycotina</taxon>
        <taxon>Agaricomycetes</taxon>
        <taxon>Agaricomycetidae</taxon>
        <taxon>Agaricales</taxon>
        <taxon>Agaricineae</taxon>
        <taxon>Psathyrellaceae</taxon>
        <taxon>Candolleomyces</taxon>
    </lineage>
</organism>
<keyword evidence="1" id="KW-0560">Oxidoreductase</keyword>
<evidence type="ECO:0008006" key="4">
    <source>
        <dbReference type="Google" id="ProtNLM"/>
    </source>
</evidence>
<accession>A0A9W8JAJ3</accession>
<dbReference type="InterPro" id="IPR052228">
    <property type="entry name" value="Sec_Metab_Biosynth_Oxidored"/>
</dbReference>
<dbReference type="SUPFAM" id="SSF51735">
    <property type="entry name" value="NAD(P)-binding Rossmann-fold domains"/>
    <property type="match status" value="1"/>
</dbReference>